<name>A0ABV7YTE1_9BACT</name>
<feature type="domain" description="PIN" evidence="1">
    <location>
        <begin position="2"/>
        <end position="109"/>
    </location>
</feature>
<dbReference type="InterPro" id="IPR002850">
    <property type="entry name" value="PIN_toxin-like"/>
</dbReference>
<organism evidence="2 3">
    <name type="scientific">Lacihabitans lacunae</name>
    <dbReference type="NCBI Taxonomy" id="1028214"/>
    <lineage>
        <taxon>Bacteria</taxon>
        <taxon>Pseudomonadati</taxon>
        <taxon>Bacteroidota</taxon>
        <taxon>Cytophagia</taxon>
        <taxon>Cytophagales</taxon>
        <taxon>Leadbetterellaceae</taxon>
        <taxon>Lacihabitans</taxon>
    </lineage>
</organism>
<accession>A0ABV7YTE1</accession>
<dbReference type="PANTHER" id="PTHR34610:SF3">
    <property type="entry name" value="SSL7007 PROTEIN"/>
    <property type="match status" value="1"/>
</dbReference>
<dbReference type="InterPro" id="IPR002716">
    <property type="entry name" value="PIN_dom"/>
</dbReference>
<evidence type="ECO:0000313" key="2">
    <source>
        <dbReference type="EMBL" id="MFC3809173.1"/>
    </source>
</evidence>
<dbReference type="Proteomes" id="UP001595616">
    <property type="component" value="Unassembled WGS sequence"/>
</dbReference>
<dbReference type="InterPro" id="IPR029060">
    <property type="entry name" value="PIN-like_dom_sf"/>
</dbReference>
<dbReference type="SUPFAM" id="SSF88723">
    <property type="entry name" value="PIN domain-like"/>
    <property type="match status" value="1"/>
</dbReference>
<protein>
    <submittedName>
        <fullName evidence="2">Toxin-antitoxin system toxin component, PIN family</fullName>
    </submittedName>
</protein>
<gene>
    <name evidence="2" type="ORF">ACFOOI_00785</name>
</gene>
<proteinExistence type="predicted"/>
<dbReference type="EMBL" id="JBHRYQ010000001">
    <property type="protein sequence ID" value="MFC3809173.1"/>
    <property type="molecule type" value="Genomic_DNA"/>
</dbReference>
<evidence type="ECO:0000313" key="3">
    <source>
        <dbReference type="Proteomes" id="UP001595616"/>
    </source>
</evidence>
<dbReference type="NCBIfam" id="TIGR00305">
    <property type="entry name" value="putative toxin-antitoxin system toxin component, PIN family"/>
    <property type="match status" value="1"/>
</dbReference>
<evidence type="ECO:0000259" key="1">
    <source>
        <dbReference type="Pfam" id="PF13470"/>
    </source>
</evidence>
<sequence length="137" mass="16046">MRVVIDTNCFLAILPKKSIYRPIFDAYRQGKFELVISTDILNEYAKIFSKKMSFEISENIIELILKQPNTIESDIYYYWNLIIEDMDDNKYSDLAISANAEYILTLDRHFDILKTISFPKVKVINLEGFLALIEAFD</sequence>
<dbReference type="Gene3D" id="3.40.50.1010">
    <property type="entry name" value="5'-nuclease"/>
    <property type="match status" value="1"/>
</dbReference>
<dbReference type="PANTHER" id="PTHR34610">
    <property type="entry name" value="SSL7007 PROTEIN"/>
    <property type="match status" value="1"/>
</dbReference>
<dbReference type="Pfam" id="PF13470">
    <property type="entry name" value="PIN_3"/>
    <property type="match status" value="1"/>
</dbReference>
<comment type="caution">
    <text evidence="2">The sequence shown here is derived from an EMBL/GenBank/DDBJ whole genome shotgun (WGS) entry which is preliminary data.</text>
</comment>
<dbReference type="RefSeq" id="WP_379833868.1">
    <property type="nucleotide sequence ID" value="NZ_JBHRYQ010000001.1"/>
</dbReference>
<reference evidence="3" key="1">
    <citation type="journal article" date="2019" name="Int. J. Syst. Evol. Microbiol.">
        <title>The Global Catalogue of Microorganisms (GCM) 10K type strain sequencing project: providing services to taxonomists for standard genome sequencing and annotation.</title>
        <authorList>
            <consortium name="The Broad Institute Genomics Platform"/>
            <consortium name="The Broad Institute Genome Sequencing Center for Infectious Disease"/>
            <person name="Wu L."/>
            <person name="Ma J."/>
        </authorList>
    </citation>
    <scope>NUCLEOTIDE SEQUENCE [LARGE SCALE GENOMIC DNA]</scope>
    <source>
        <strain evidence="3">CECT 7956</strain>
    </source>
</reference>
<keyword evidence="3" id="KW-1185">Reference proteome</keyword>